<dbReference type="InterPro" id="IPR005338">
    <property type="entry name" value="Anhydro_N_Ac-Mur_kinase"/>
</dbReference>
<keyword evidence="1 2" id="KW-0808">Transferase</keyword>
<dbReference type="RefSeq" id="WP_195168722.1">
    <property type="nucleotide sequence ID" value="NZ_CP062983.1"/>
</dbReference>
<dbReference type="AlphaFoldDB" id="A0A7S8E5B7"/>
<comment type="similarity">
    <text evidence="1">Belongs to the anhydro-N-acetylmuramic acid kinase family.</text>
</comment>
<evidence type="ECO:0000256" key="1">
    <source>
        <dbReference type="HAMAP-Rule" id="MF_01270"/>
    </source>
</evidence>
<dbReference type="UniPathway" id="UPA00544"/>
<gene>
    <name evidence="1" type="primary">anmK</name>
    <name evidence="2" type="ORF">G4Y79_13090</name>
</gene>
<comment type="function">
    <text evidence="1">Catalyzes the specific phosphorylation of 1,6-anhydro-N-acetylmuramic acid (anhMurNAc) with the simultaneous cleavage of the 1,6-anhydro ring, generating MurNAc-6-P. Is required for the utilization of anhMurNAc either imported from the medium or derived from its own cell wall murein, and thus plays a role in cell wall recycling.</text>
</comment>
<dbReference type="SUPFAM" id="SSF53067">
    <property type="entry name" value="Actin-like ATPase domain"/>
    <property type="match status" value="1"/>
</dbReference>
<dbReference type="GO" id="GO:0005524">
    <property type="term" value="F:ATP binding"/>
    <property type="evidence" value="ECO:0007669"/>
    <property type="project" value="UniProtKB-UniRule"/>
</dbReference>
<dbReference type="NCBIfam" id="NF007148">
    <property type="entry name" value="PRK09585.3-2"/>
    <property type="match status" value="1"/>
</dbReference>
<dbReference type="Proteomes" id="UP000594468">
    <property type="component" value="Chromosome"/>
</dbReference>
<dbReference type="PANTHER" id="PTHR30605">
    <property type="entry name" value="ANHYDRO-N-ACETYLMURAMIC ACID KINASE"/>
    <property type="match status" value="1"/>
</dbReference>
<dbReference type="GO" id="GO:0016301">
    <property type="term" value="F:kinase activity"/>
    <property type="evidence" value="ECO:0007669"/>
    <property type="project" value="UniProtKB-KW"/>
</dbReference>
<comment type="catalytic activity">
    <reaction evidence="1">
        <text>1,6-anhydro-N-acetyl-beta-muramate + ATP + H2O = N-acetyl-D-muramate 6-phosphate + ADP + H(+)</text>
        <dbReference type="Rhea" id="RHEA:24952"/>
        <dbReference type="ChEBI" id="CHEBI:15377"/>
        <dbReference type="ChEBI" id="CHEBI:15378"/>
        <dbReference type="ChEBI" id="CHEBI:30616"/>
        <dbReference type="ChEBI" id="CHEBI:58690"/>
        <dbReference type="ChEBI" id="CHEBI:58722"/>
        <dbReference type="ChEBI" id="CHEBI:456216"/>
        <dbReference type="EC" id="2.7.1.170"/>
    </reaction>
</comment>
<comment type="pathway">
    <text evidence="1">Amino-sugar metabolism; 1,6-anhydro-N-acetylmuramate degradation.</text>
</comment>
<dbReference type="GO" id="GO:0016773">
    <property type="term" value="F:phosphotransferase activity, alcohol group as acceptor"/>
    <property type="evidence" value="ECO:0007669"/>
    <property type="project" value="UniProtKB-UniRule"/>
</dbReference>
<proteinExistence type="inferred from homology"/>
<evidence type="ECO:0000313" key="2">
    <source>
        <dbReference type="EMBL" id="QPC80647.1"/>
    </source>
</evidence>
<dbReference type="HAMAP" id="MF_01270">
    <property type="entry name" value="AnhMurNAc_kinase"/>
    <property type="match status" value="1"/>
</dbReference>
<keyword evidence="1" id="KW-0067">ATP-binding</keyword>
<dbReference type="Gene3D" id="3.30.420.40">
    <property type="match status" value="2"/>
</dbReference>
<dbReference type="UniPathway" id="UPA00343"/>
<organism evidence="2 3">
    <name type="scientific">Phototrophicus methaneseepsis</name>
    <dbReference type="NCBI Taxonomy" id="2710758"/>
    <lineage>
        <taxon>Bacteria</taxon>
        <taxon>Bacillati</taxon>
        <taxon>Chloroflexota</taxon>
        <taxon>Candidatus Thermofontia</taxon>
        <taxon>Phototrophicales</taxon>
        <taxon>Phototrophicaceae</taxon>
        <taxon>Phototrophicus</taxon>
    </lineage>
</organism>
<dbReference type="GO" id="GO:0009254">
    <property type="term" value="P:peptidoglycan turnover"/>
    <property type="evidence" value="ECO:0007669"/>
    <property type="project" value="UniProtKB-UniRule"/>
</dbReference>
<dbReference type="EC" id="2.7.1.170" evidence="1"/>
<dbReference type="GO" id="GO:0097175">
    <property type="term" value="P:1,6-anhydro-N-acetyl-beta-muramic acid catabolic process"/>
    <property type="evidence" value="ECO:0007669"/>
    <property type="project" value="UniProtKB-UniRule"/>
</dbReference>
<dbReference type="InterPro" id="IPR043129">
    <property type="entry name" value="ATPase_NBD"/>
</dbReference>
<keyword evidence="1" id="KW-0119">Carbohydrate metabolism</keyword>
<evidence type="ECO:0000313" key="3">
    <source>
        <dbReference type="Proteomes" id="UP000594468"/>
    </source>
</evidence>
<protein>
    <recommendedName>
        <fullName evidence="1">Anhydro-N-acetylmuramic acid kinase</fullName>
        <ecNumber evidence="1">2.7.1.170</ecNumber>
    </recommendedName>
    <alternativeName>
        <fullName evidence="1">AnhMurNAc kinase</fullName>
    </alternativeName>
</protein>
<keyword evidence="1" id="KW-0547">Nucleotide-binding</keyword>
<keyword evidence="3" id="KW-1185">Reference proteome</keyword>
<dbReference type="EMBL" id="CP062983">
    <property type="protein sequence ID" value="QPC80647.1"/>
    <property type="molecule type" value="Genomic_DNA"/>
</dbReference>
<dbReference type="KEGG" id="pmet:G4Y79_13090"/>
<sequence>MLVLGLMSGTSADGIDVALCDIQGQPSPLHARIIAGKTYPYDATLRQRILDNCDMQTSQVDQIAQLNVDIANIFADAIFTFCAEQAIDLAKIDLIGSHGQTLWHNVLPDGSVSASLQIGEASVLAERTGITTISNMRARDIAAGGQGAPLTGYIDWLLLRHETYWRAIQNIGGMGNVTFLPPLNDDTHEPIAFDTGPGNALLDTAVAHFTNGEQTYDRDGQLANQGQISEEWLDELLQHPYYQRGYPKTTGREMFGTEAAMALIDQAEQRGLSQYDIIATLTALTATNIGDAYSRFAPGPIEEVILGGGGQHNPYMVKLIETFVAPAVVRTHEDIGISSDFKEALVFAVLAYETWHGRPGTLPSLTGAHHAAILGQITPGANYEALLQQRQQQSQTHV</sequence>
<feature type="binding site" evidence="1">
    <location>
        <begin position="9"/>
        <end position="16"/>
    </location>
    <ligand>
        <name>ATP</name>
        <dbReference type="ChEBI" id="CHEBI:30616"/>
    </ligand>
</feature>
<dbReference type="CDD" id="cd24050">
    <property type="entry name" value="ASKHA_NBD_ANMK"/>
    <property type="match status" value="1"/>
</dbReference>
<dbReference type="GO" id="GO:0006040">
    <property type="term" value="P:amino sugar metabolic process"/>
    <property type="evidence" value="ECO:0007669"/>
    <property type="project" value="InterPro"/>
</dbReference>
<name>A0A7S8E5B7_9CHLR</name>
<comment type="pathway">
    <text evidence="1">Cell wall biogenesis; peptidoglycan recycling.</text>
</comment>
<keyword evidence="1 2" id="KW-0418">Kinase</keyword>
<reference evidence="2 3" key="1">
    <citation type="submission" date="2020-02" db="EMBL/GenBank/DDBJ databases">
        <authorList>
            <person name="Zheng R.K."/>
            <person name="Sun C.M."/>
        </authorList>
    </citation>
    <scope>NUCLEOTIDE SEQUENCE [LARGE SCALE GENOMIC DNA]</scope>
    <source>
        <strain evidence="3">rifampicinis</strain>
    </source>
</reference>
<accession>A0A7S8E5B7</accession>
<dbReference type="Pfam" id="PF03702">
    <property type="entry name" value="AnmK"/>
    <property type="match status" value="1"/>
</dbReference>
<dbReference type="PANTHER" id="PTHR30605:SF0">
    <property type="entry name" value="ANHYDRO-N-ACETYLMURAMIC ACID KINASE"/>
    <property type="match status" value="1"/>
</dbReference>